<feature type="compositionally biased region" description="Basic and acidic residues" evidence="1">
    <location>
        <begin position="160"/>
        <end position="171"/>
    </location>
</feature>
<evidence type="ECO:0000256" key="1">
    <source>
        <dbReference type="SAM" id="MobiDB-lite"/>
    </source>
</evidence>
<organism evidence="2 3">
    <name type="scientific">Laccaria amethystina LaAM-08-1</name>
    <dbReference type="NCBI Taxonomy" id="1095629"/>
    <lineage>
        <taxon>Eukaryota</taxon>
        <taxon>Fungi</taxon>
        <taxon>Dikarya</taxon>
        <taxon>Basidiomycota</taxon>
        <taxon>Agaricomycotina</taxon>
        <taxon>Agaricomycetes</taxon>
        <taxon>Agaricomycetidae</taxon>
        <taxon>Agaricales</taxon>
        <taxon>Agaricineae</taxon>
        <taxon>Hydnangiaceae</taxon>
        <taxon>Laccaria</taxon>
    </lineage>
</organism>
<reference evidence="3" key="2">
    <citation type="submission" date="2015-01" db="EMBL/GenBank/DDBJ databases">
        <title>Evolutionary Origins and Diversification of the Mycorrhizal Mutualists.</title>
        <authorList>
            <consortium name="DOE Joint Genome Institute"/>
            <consortium name="Mycorrhizal Genomics Consortium"/>
            <person name="Kohler A."/>
            <person name="Kuo A."/>
            <person name="Nagy L.G."/>
            <person name="Floudas D."/>
            <person name="Copeland A."/>
            <person name="Barry K.W."/>
            <person name="Cichocki N."/>
            <person name="Veneault-Fourrey C."/>
            <person name="LaButti K."/>
            <person name="Lindquist E.A."/>
            <person name="Lipzen A."/>
            <person name="Lundell T."/>
            <person name="Morin E."/>
            <person name="Murat C."/>
            <person name="Riley R."/>
            <person name="Ohm R."/>
            <person name="Sun H."/>
            <person name="Tunlid A."/>
            <person name="Henrissat B."/>
            <person name="Grigoriev I.V."/>
            <person name="Hibbett D.S."/>
            <person name="Martin F."/>
        </authorList>
    </citation>
    <scope>NUCLEOTIDE SEQUENCE [LARGE SCALE GENOMIC DNA]</scope>
    <source>
        <strain evidence="3">LaAM-08-1</strain>
    </source>
</reference>
<evidence type="ECO:0000313" key="2">
    <source>
        <dbReference type="EMBL" id="KIK08099.1"/>
    </source>
</evidence>
<proteinExistence type="predicted"/>
<accession>A0A0C9Y2M0</accession>
<gene>
    <name evidence="2" type="ORF">K443DRAFT_610319</name>
</gene>
<dbReference type="Proteomes" id="UP000054477">
    <property type="component" value="Unassembled WGS sequence"/>
</dbReference>
<protein>
    <submittedName>
        <fullName evidence="2">Uncharacterized protein</fullName>
    </submittedName>
</protein>
<feature type="region of interest" description="Disordered" evidence="1">
    <location>
        <begin position="133"/>
        <end position="173"/>
    </location>
</feature>
<evidence type="ECO:0000313" key="3">
    <source>
        <dbReference type="Proteomes" id="UP000054477"/>
    </source>
</evidence>
<reference evidence="2 3" key="1">
    <citation type="submission" date="2014-04" db="EMBL/GenBank/DDBJ databases">
        <authorList>
            <consortium name="DOE Joint Genome Institute"/>
            <person name="Kuo A."/>
            <person name="Kohler A."/>
            <person name="Nagy L.G."/>
            <person name="Floudas D."/>
            <person name="Copeland A."/>
            <person name="Barry K.W."/>
            <person name="Cichocki N."/>
            <person name="Veneault-Fourrey C."/>
            <person name="LaButti K."/>
            <person name="Lindquist E.A."/>
            <person name="Lipzen A."/>
            <person name="Lundell T."/>
            <person name="Morin E."/>
            <person name="Murat C."/>
            <person name="Sun H."/>
            <person name="Tunlid A."/>
            <person name="Henrissat B."/>
            <person name="Grigoriev I.V."/>
            <person name="Hibbett D.S."/>
            <person name="Martin F."/>
            <person name="Nordberg H.P."/>
            <person name="Cantor M.N."/>
            <person name="Hua S.X."/>
        </authorList>
    </citation>
    <scope>NUCLEOTIDE SEQUENCE [LARGE SCALE GENOMIC DNA]</scope>
    <source>
        <strain evidence="2 3">LaAM-08-1</strain>
    </source>
</reference>
<dbReference type="EMBL" id="KN838544">
    <property type="protein sequence ID" value="KIK08099.1"/>
    <property type="molecule type" value="Genomic_DNA"/>
</dbReference>
<name>A0A0C9Y2M0_9AGAR</name>
<dbReference type="AlphaFoldDB" id="A0A0C9Y2M0"/>
<sequence>MTSLTCQTLLLPSITSIRPLRSNTSDYMVNVLCYKPGHGRNLTYRSLNLDFVHVGGVLSHSLDTILFAAISHRHNGITSLFSRLIETHLSYTRLLILRRFRELLHGLTRTSKSSSPFFLSLFAPDTTQFKMTTSQQVDSQLPTPPSPLTPGHNSKSSIAKPEHGESRDTLRFPRGLEATNELKTFQVLCLTRS</sequence>
<dbReference type="HOGENOM" id="CLU_1408985_0_0_1"/>
<keyword evidence="3" id="KW-1185">Reference proteome</keyword>